<evidence type="ECO:0000313" key="2">
    <source>
        <dbReference type="Proteomes" id="UP000000719"/>
    </source>
</evidence>
<sequence length="350" mass="39071">MKKTTEGIKGLVKKVLPVIGTLFILAGILNGSPVTGKVKAYHFNMDLVNEYSFRHVTPPGPVARKDTITEAATEIQLDFSGLVGNYQYSLGVKGDWQKFRADFEEITISGFAGPGVFEAGKRDWRWGEGFSYSPTYPLKADRNYWGGEFNLPGLRYNLSFGSAVVDGNEIANGKDINTGSWIRVGSLMNQSDYKVVMSYLKKDNETREGSNGQVDNINLGGSYSRDFLNGFALQVGANLSCYPGDTVSYQYLVGGKYTLPSGHILVGEVYRDRSGHDQILINFINGDLMSDWQWQIRDVVNWSDYGEIRTLSLDYIGDDNITPGLEINNYQGSYGVYHDWKLTFRVKISI</sequence>
<accession>B8CZJ2</accession>
<dbReference type="AlphaFoldDB" id="B8CZJ2"/>
<reference evidence="1 2" key="1">
    <citation type="journal article" date="2009" name="PLoS ONE">
        <title>Genome analysis of the anaerobic thermohalophilic bacterium Halothermothrix orenii.</title>
        <authorList>
            <person name="Mavromatis K."/>
            <person name="Ivanova N."/>
            <person name="Anderson I."/>
            <person name="Lykidis A."/>
            <person name="Hooper S.D."/>
            <person name="Sun H."/>
            <person name="Kunin V."/>
            <person name="Lapidus A."/>
            <person name="Hugenholtz P."/>
            <person name="Patel B."/>
            <person name="Kyrpides N.C."/>
        </authorList>
    </citation>
    <scope>NUCLEOTIDE SEQUENCE [LARGE SCALE GENOMIC DNA]</scope>
    <source>
        <strain evidence="2">H 168 / OCM 544 / DSM 9562</strain>
    </source>
</reference>
<organism evidence="1 2">
    <name type="scientific">Halothermothrix orenii (strain H 168 / OCM 544 / DSM 9562)</name>
    <dbReference type="NCBI Taxonomy" id="373903"/>
    <lineage>
        <taxon>Bacteria</taxon>
        <taxon>Bacillati</taxon>
        <taxon>Bacillota</taxon>
        <taxon>Clostridia</taxon>
        <taxon>Halanaerobiales</taxon>
        <taxon>Halothermotrichaceae</taxon>
        <taxon>Halothermothrix</taxon>
    </lineage>
</organism>
<proteinExistence type="predicted"/>
<dbReference type="KEGG" id="hor:Hore_19640"/>
<gene>
    <name evidence="1" type="ordered locus">Hore_19640</name>
</gene>
<protein>
    <submittedName>
        <fullName evidence="1">Uncharacterized protein</fullName>
    </submittedName>
</protein>
<name>B8CZJ2_HALOH</name>
<dbReference type="RefSeq" id="WP_015923680.1">
    <property type="nucleotide sequence ID" value="NC_011899.1"/>
</dbReference>
<dbReference type="eggNOG" id="ENOG50340P9">
    <property type="taxonomic scope" value="Bacteria"/>
</dbReference>
<dbReference type="OrthoDB" id="2111790at2"/>
<keyword evidence="2" id="KW-1185">Reference proteome</keyword>
<dbReference type="HOGENOM" id="CLU_791728_0_0_9"/>
<dbReference type="STRING" id="373903.Hore_19640"/>
<evidence type="ECO:0000313" key="1">
    <source>
        <dbReference type="EMBL" id="ACL70711.1"/>
    </source>
</evidence>
<dbReference type="EMBL" id="CP001098">
    <property type="protein sequence ID" value="ACL70711.1"/>
    <property type="molecule type" value="Genomic_DNA"/>
</dbReference>
<dbReference type="Proteomes" id="UP000000719">
    <property type="component" value="Chromosome"/>
</dbReference>